<dbReference type="SUPFAM" id="SSF46626">
    <property type="entry name" value="Cytochrome c"/>
    <property type="match status" value="1"/>
</dbReference>
<dbReference type="RefSeq" id="WP_129460022.1">
    <property type="nucleotide sequence ID" value="NZ_SBKN01000001.1"/>
</dbReference>
<dbReference type="InterPro" id="IPR009056">
    <property type="entry name" value="Cyt_c-like_dom"/>
</dbReference>
<dbReference type="PROSITE" id="PS51257">
    <property type="entry name" value="PROKAR_LIPOPROTEIN"/>
    <property type="match status" value="1"/>
</dbReference>
<evidence type="ECO:0000256" key="2">
    <source>
        <dbReference type="ARBA" id="ARBA00022723"/>
    </source>
</evidence>
<comment type="caution">
    <text evidence="7">The sequence shown here is derived from an EMBL/GenBank/DDBJ whole genome shotgun (WGS) entry which is preliminary data.</text>
</comment>
<organism evidence="7 8">
    <name type="scientific">Flavobacterium stagni</name>
    <dbReference type="NCBI Taxonomy" id="2506421"/>
    <lineage>
        <taxon>Bacteria</taxon>
        <taxon>Pseudomonadati</taxon>
        <taxon>Bacteroidota</taxon>
        <taxon>Flavobacteriia</taxon>
        <taxon>Flavobacteriales</taxon>
        <taxon>Flavobacteriaceae</taxon>
        <taxon>Flavobacterium</taxon>
    </lineage>
</organism>
<dbReference type="Gene3D" id="1.10.760.10">
    <property type="entry name" value="Cytochrome c-like domain"/>
    <property type="match status" value="1"/>
</dbReference>
<dbReference type="PANTHER" id="PTHR40394">
    <property type="entry name" value="LIPOPROTEIN-RELATED"/>
    <property type="match status" value="1"/>
</dbReference>
<dbReference type="Proteomes" id="UP000289857">
    <property type="component" value="Unassembled WGS sequence"/>
</dbReference>
<dbReference type="GO" id="GO:0046872">
    <property type="term" value="F:metal ion binding"/>
    <property type="evidence" value="ECO:0007669"/>
    <property type="project" value="UniProtKB-KW"/>
</dbReference>
<keyword evidence="2 4" id="KW-0479">Metal-binding</keyword>
<evidence type="ECO:0000313" key="7">
    <source>
        <dbReference type="EMBL" id="RXR24058.1"/>
    </source>
</evidence>
<evidence type="ECO:0000256" key="5">
    <source>
        <dbReference type="SAM" id="MobiDB-lite"/>
    </source>
</evidence>
<accession>A0A4Q1KEC3</accession>
<dbReference type="GO" id="GO:0009055">
    <property type="term" value="F:electron transfer activity"/>
    <property type="evidence" value="ECO:0007669"/>
    <property type="project" value="InterPro"/>
</dbReference>
<evidence type="ECO:0000256" key="3">
    <source>
        <dbReference type="ARBA" id="ARBA00023004"/>
    </source>
</evidence>
<dbReference type="PANTHER" id="PTHR40394:SF2">
    <property type="entry name" value="QUINOL:CYTOCHROME C OXIDOREDUCTASE MEMBRANE PROTEIN"/>
    <property type="match status" value="1"/>
</dbReference>
<sequence length="187" mass="20733">MKNILKLSFMVGAVALMTACKDDKSPNYQYMPNMYESVAYETYSESNAFRSPNAKSENGKEGQLPPAGTIKRGYVPYELPNTPEGYAASKAVTNPFPAEKMDAKKAEELFNIYCAICHGTAGDGKGKLVTQGKFLGVPNYKDRQITEGSVNHVITYGLNSMGSYANQLNREERWLVSNYVMQLKSKL</sequence>
<keyword evidence="1 4" id="KW-0349">Heme</keyword>
<feature type="region of interest" description="Disordered" evidence="5">
    <location>
        <begin position="49"/>
        <end position="69"/>
    </location>
</feature>
<feature type="domain" description="Cytochrome c" evidence="6">
    <location>
        <begin position="101"/>
        <end position="184"/>
    </location>
</feature>
<evidence type="ECO:0000256" key="4">
    <source>
        <dbReference type="PROSITE-ProRule" id="PRU00433"/>
    </source>
</evidence>
<gene>
    <name evidence="7" type="ORF">EQG61_01065</name>
</gene>
<dbReference type="EMBL" id="SBKN01000001">
    <property type="protein sequence ID" value="RXR24058.1"/>
    <property type="molecule type" value="Genomic_DNA"/>
</dbReference>
<keyword evidence="3 4" id="KW-0408">Iron</keyword>
<reference evidence="8" key="1">
    <citation type="submission" date="2019-01" db="EMBL/GenBank/DDBJ databases">
        <title>Cytophagaceae bacterium strain CAR-16.</title>
        <authorList>
            <person name="Chen W.-M."/>
        </authorList>
    </citation>
    <scope>NUCLEOTIDE SEQUENCE [LARGE SCALE GENOMIC DNA]</scope>
    <source>
        <strain evidence="8">WWJ-16</strain>
    </source>
</reference>
<dbReference type="AlphaFoldDB" id="A0A4Q1KEC3"/>
<proteinExistence type="predicted"/>
<dbReference type="InterPro" id="IPR036909">
    <property type="entry name" value="Cyt_c-like_dom_sf"/>
</dbReference>
<dbReference type="OrthoDB" id="9796771at2"/>
<evidence type="ECO:0000313" key="8">
    <source>
        <dbReference type="Proteomes" id="UP000289857"/>
    </source>
</evidence>
<evidence type="ECO:0000259" key="6">
    <source>
        <dbReference type="PROSITE" id="PS51007"/>
    </source>
</evidence>
<dbReference type="PROSITE" id="PS51007">
    <property type="entry name" value="CYTC"/>
    <property type="match status" value="1"/>
</dbReference>
<dbReference type="Pfam" id="PF13442">
    <property type="entry name" value="Cytochrome_CBB3"/>
    <property type="match status" value="1"/>
</dbReference>
<evidence type="ECO:0000256" key="1">
    <source>
        <dbReference type="ARBA" id="ARBA00022617"/>
    </source>
</evidence>
<dbReference type="GO" id="GO:0020037">
    <property type="term" value="F:heme binding"/>
    <property type="evidence" value="ECO:0007669"/>
    <property type="project" value="InterPro"/>
</dbReference>
<keyword evidence="8" id="KW-1185">Reference proteome</keyword>
<protein>
    <submittedName>
        <fullName evidence="7">Cytochrome c</fullName>
    </submittedName>
</protein>
<name>A0A4Q1KEC3_9FLAO</name>